<feature type="signal peptide" evidence="1">
    <location>
        <begin position="1"/>
        <end position="27"/>
    </location>
</feature>
<name>A0A9X3S549_9ACTN</name>
<accession>A0A9X3S549</accession>
<comment type="caution">
    <text evidence="2">The sequence shown here is derived from an EMBL/GenBank/DDBJ whole genome shotgun (WGS) entry which is preliminary data.</text>
</comment>
<dbReference type="EMBL" id="JAPDOD010000098">
    <property type="protein sequence ID" value="MDA0167295.1"/>
    <property type="molecule type" value="Genomic_DNA"/>
</dbReference>
<protein>
    <submittedName>
        <fullName evidence="2">Uncharacterized protein</fullName>
    </submittedName>
</protein>
<feature type="chain" id="PRO_5040881880" evidence="1">
    <location>
        <begin position="28"/>
        <end position="53"/>
    </location>
</feature>
<organism evidence="2 3">
    <name type="scientific">Solirubrobacter ginsenosidimutans</name>
    <dbReference type="NCBI Taxonomy" id="490573"/>
    <lineage>
        <taxon>Bacteria</taxon>
        <taxon>Bacillati</taxon>
        <taxon>Actinomycetota</taxon>
        <taxon>Thermoleophilia</taxon>
        <taxon>Solirubrobacterales</taxon>
        <taxon>Solirubrobacteraceae</taxon>
        <taxon>Solirubrobacter</taxon>
    </lineage>
</organism>
<proteinExistence type="predicted"/>
<sequence length="53" mass="5333">MKALRIISATLAAALCALGLSVGAALAEGQPHPAKPLKAGQKAPQGLCFLHDL</sequence>
<gene>
    <name evidence="2" type="ORF">OM076_43950</name>
</gene>
<keyword evidence="1" id="KW-0732">Signal</keyword>
<dbReference type="RefSeq" id="WP_270046545.1">
    <property type="nucleotide sequence ID" value="NZ_JAPDOD010000098.1"/>
</dbReference>
<dbReference type="AlphaFoldDB" id="A0A9X3S549"/>
<evidence type="ECO:0000256" key="1">
    <source>
        <dbReference type="SAM" id="SignalP"/>
    </source>
</evidence>
<keyword evidence="3" id="KW-1185">Reference proteome</keyword>
<evidence type="ECO:0000313" key="2">
    <source>
        <dbReference type="EMBL" id="MDA0167295.1"/>
    </source>
</evidence>
<dbReference type="Proteomes" id="UP001149140">
    <property type="component" value="Unassembled WGS sequence"/>
</dbReference>
<reference evidence="2" key="1">
    <citation type="submission" date="2022-10" db="EMBL/GenBank/DDBJ databases">
        <title>The WGS of Solirubrobacter ginsenosidimutans DSM 21036.</title>
        <authorList>
            <person name="Jiang Z."/>
        </authorList>
    </citation>
    <scope>NUCLEOTIDE SEQUENCE</scope>
    <source>
        <strain evidence="2">DSM 21036</strain>
    </source>
</reference>
<evidence type="ECO:0000313" key="3">
    <source>
        <dbReference type="Proteomes" id="UP001149140"/>
    </source>
</evidence>